<dbReference type="Proteomes" id="UP001625374">
    <property type="component" value="Unassembled WGS sequence"/>
</dbReference>
<sequence length="424" mass="49272">MVRTLKDSGVEWIGDIPKDWEVIKVKRKYRNYKEKVGNKVDEFERLALTLNGVIKRSKEDSTGLQPEKFEGYQILRKNELVFKLIDLENVRTSRVGLSNYEGIVSPAYIKLNNPKESRFGYYYFISMWYQEIFNGLADDGVRSNLNADDLLNLPYLDLPYDEQKKIVDFLDEKITHIDSIIEKTKQSIEEFNKYKQALITETVNKGLNLDVEMKHSGIELIGEMPEHWEVCRLKYLLEFEPPKSEVSEKNINCTFLPMEKLRTGKMNVDTEALVEDVYSGYSYFKEKDIVLAKVTPCFENGNIAIAENLTNGIGFGTTEIFTIRPQKINTKFLFYRLQEQTFKEKGKSTMYGVGGLKRVPGSFITNYKIGVPSPEEQQQIVDYLDEKTTHIEHLIENKESMISQLEEYKKSMIYEYVTGKKEVE</sequence>
<dbReference type="SUPFAM" id="SSF116734">
    <property type="entry name" value="DNA methylase specificity domain"/>
    <property type="match status" value="2"/>
</dbReference>
<evidence type="ECO:0000256" key="2">
    <source>
        <dbReference type="ARBA" id="ARBA00022747"/>
    </source>
</evidence>
<dbReference type="CDD" id="cd17260">
    <property type="entry name" value="RMtype1_S_EcoEI-TRD1-CR1_like"/>
    <property type="match status" value="1"/>
</dbReference>
<keyword evidence="2" id="KW-0680">Restriction system</keyword>
<dbReference type="InterPro" id="IPR000055">
    <property type="entry name" value="Restrct_endonuc_typeI_TRD"/>
</dbReference>
<evidence type="ECO:0000259" key="4">
    <source>
        <dbReference type="Pfam" id="PF01420"/>
    </source>
</evidence>
<proteinExistence type="inferred from homology"/>
<keyword evidence="5" id="KW-0255">Endonuclease</keyword>
<reference evidence="5 6" key="1">
    <citation type="submission" date="2024-08" db="EMBL/GenBank/DDBJ databases">
        <authorList>
            <person name="Arias E."/>
        </authorList>
    </citation>
    <scope>NUCLEOTIDE SEQUENCE [LARGE SCALE GENOMIC DNA]</scope>
    <source>
        <strain evidence="5 6">FAM 24106</strain>
    </source>
</reference>
<dbReference type="Pfam" id="PF01420">
    <property type="entry name" value="Methylase_S"/>
    <property type="match status" value="1"/>
</dbReference>
<dbReference type="RefSeq" id="WP_400886973.1">
    <property type="nucleotide sequence ID" value="NZ_JBGQQI010000036.1"/>
</dbReference>
<comment type="caution">
    <text evidence="5">The sequence shown here is derived from an EMBL/GenBank/DDBJ whole genome shotgun (WGS) entry which is preliminary data.</text>
</comment>
<keyword evidence="5" id="KW-0378">Hydrolase</keyword>
<name>A0ABW8ULL3_9LACT</name>
<feature type="domain" description="Type I restriction modification DNA specificity" evidence="4">
    <location>
        <begin position="225"/>
        <end position="392"/>
    </location>
</feature>
<evidence type="ECO:0000256" key="1">
    <source>
        <dbReference type="ARBA" id="ARBA00010923"/>
    </source>
</evidence>
<dbReference type="PANTHER" id="PTHR30408:SF12">
    <property type="entry name" value="TYPE I RESTRICTION ENZYME MJAVIII SPECIFICITY SUBUNIT"/>
    <property type="match status" value="1"/>
</dbReference>
<dbReference type="Gene3D" id="3.90.220.20">
    <property type="entry name" value="DNA methylase specificity domains"/>
    <property type="match status" value="2"/>
</dbReference>
<dbReference type="EMBL" id="JBGQQK010000043">
    <property type="protein sequence ID" value="MFL2103810.1"/>
    <property type="molecule type" value="Genomic_DNA"/>
</dbReference>
<keyword evidence="5" id="KW-0540">Nuclease</keyword>
<evidence type="ECO:0000256" key="3">
    <source>
        <dbReference type="ARBA" id="ARBA00023125"/>
    </source>
</evidence>
<dbReference type="Gene3D" id="1.10.287.1120">
    <property type="entry name" value="Bipartite methylase S protein"/>
    <property type="match status" value="1"/>
</dbReference>
<organism evidence="5 6">
    <name type="scientific">Marinilactibacillus psychrotolerans</name>
    <dbReference type="NCBI Taxonomy" id="191770"/>
    <lineage>
        <taxon>Bacteria</taxon>
        <taxon>Bacillati</taxon>
        <taxon>Bacillota</taxon>
        <taxon>Bacilli</taxon>
        <taxon>Lactobacillales</taxon>
        <taxon>Carnobacteriaceae</taxon>
        <taxon>Marinilactibacillus</taxon>
    </lineage>
</organism>
<protein>
    <submittedName>
        <fullName evidence="5">Restriction endonuclease subunit S</fullName>
        <ecNumber evidence="5">3.1.21.-</ecNumber>
    </submittedName>
</protein>
<dbReference type="EC" id="3.1.21.-" evidence="5"/>
<dbReference type="PANTHER" id="PTHR30408">
    <property type="entry name" value="TYPE-1 RESTRICTION ENZYME ECOKI SPECIFICITY PROTEIN"/>
    <property type="match status" value="1"/>
</dbReference>
<gene>
    <name evidence="5" type="ORF">ACEN37_11145</name>
</gene>
<comment type="similarity">
    <text evidence="1">Belongs to the type-I restriction system S methylase family.</text>
</comment>
<dbReference type="InterPro" id="IPR052021">
    <property type="entry name" value="Type-I_RS_S_subunit"/>
</dbReference>
<dbReference type="GO" id="GO:0004519">
    <property type="term" value="F:endonuclease activity"/>
    <property type="evidence" value="ECO:0007669"/>
    <property type="project" value="UniProtKB-KW"/>
</dbReference>
<evidence type="ECO:0000313" key="6">
    <source>
        <dbReference type="Proteomes" id="UP001625374"/>
    </source>
</evidence>
<accession>A0ABW8ULL3</accession>
<keyword evidence="6" id="KW-1185">Reference proteome</keyword>
<evidence type="ECO:0000313" key="5">
    <source>
        <dbReference type="EMBL" id="MFL2103810.1"/>
    </source>
</evidence>
<keyword evidence="3" id="KW-0238">DNA-binding</keyword>
<dbReference type="GO" id="GO:0016787">
    <property type="term" value="F:hydrolase activity"/>
    <property type="evidence" value="ECO:0007669"/>
    <property type="project" value="UniProtKB-KW"/>
</dbReference>
<dbReference type="InterPro" id="IPR044946">
    <property type="entry name" value="Restrct_endonuc_typeI_TRD_sf"/>
</dbReference>